<keyword evidence="2" id="KW-1185">Reference proteome</keyword>
<accession>A0ABX7WGL8</accession>
<evidence type="ECO:0000313" key="1">
    <source>
        <dbReference type="EMBL" id="QTP59559.1"/>
    </source>
</evidence>
<sequence length="62" mass="7431">MNDADLFRGLYLKGGIEEIDRHNKFVKENPETYRKAREIMDYLLGDNFEDEDEGEEDEHNEH</sequence>
<gene>
    <name evidence="1" type="ORF">HNO53_13030</name>
</gene>
<evidence type="ECO:0000313" key="2">
    <source>
        <dbReference type="Proteomes" id="UP000671845"/>
    </source>
</evidence>
<dbReference type="RefSeq" id="WP_209472717.1">
    <property type="nucleotide sequence ID" value="NZ_CP053383.1"/>
</dbReference>
<organism evidence="1 2">
    <name type="scientific">Halomonas sulfidivorans</name>
    <dbReference type="NCBI Taxonomy" id="2733488"/>
    <lineage>
        <taxon>Bacteria</taxon>
        <taxon>Pseudomonadati</taxon>
        <taxon>Pseudomonadota</taxon>
        <taxon>Gammaproteobacteria</taxon>
        <taxon>Oceanospirillales</taxon>
        <taxon>Halomonadaceae</taxon>
        <taxon>Halomonas</taxon>
    </lineage>
</organism>
<reference evidence="1 2" key="1">
    <citation type="journal article" date="2021" name="Front. Microbiol.">
        <title>Aerobic Denitrification and Heterotrophic Sulfur Oxidation in the Genus Halomonas Revealed by Six Novel Species Characterizations and Genome-Based Analysis.</title>
        <authorList>
            <person name="Wang L."/>
            <person name="Shao Z."/>
        </authorList>
    </citation>
    <scope>NUCLEOTIDE SEQUENCE [LARGE SCALE GENOMIC DNA]</scope>
    <source>
        <strain evidence="1 2">MCCC 1A13718</strain>
    </source>
</reference>
<dbReference type="Proteomes" id="UP000671845">
    <property type="component" value="Chromosome"/>
</dbReference>
<name>A0ABX7WGL8_9GAMM</name>
<protein>
    <submittedName>
        <fullName evidence="1">Uncharacterized protein</fullName>
    </submittedName>
</protein>
<proteinExistence type="predicted"/>
<dbReference type="EMBL" id="CP053383">
    <property type="protein sequence ID" value="QTP59559.1"/>
    <property type="molecule type" value="Genomic_DNA"/>
</dbReference>